<keyword evidence="5" id="KW-0479">Metal-binding</keyword>
<evidence type="ECO:0000313" key="12">
    <source>
        <dbReference type="Proteomes" id="UP001208041"/>
    </source>
</evidence>
<feature type="domain" description="Poly A polymerase head" evidence="9">
    <location>
        <begin position="27"/>
        <end position="149"/>
    </location>
</feature>
<dbReference type="PANTHER" id="PTHR46173:SF1">
    <property type="entry name" value="CCA TRNA NUCLEOTIDYLTRANSFERASE 1, MITOCHONDRIAL"/>
    <property type="match status" value="1"/>
</dbReference>
<evidence type="ECO:0000256" key="6">
    <source>
        <dbReference type="ARBA" id="ARBA00022741"/>
    </source>
</evidence>
<comment type="similarity">
    <text evidence="8">Belongs to the tRNA nucleotidyltransferase/poly(A) polymerase family.</text>
</comment>
<dbReference type="Gene3D" id="3.30.460.10">
    <property type="entry name" value="Beta Polymerase, domain 2"/>
    <property type="match status" value="1"/>
</dbReference>
<dbReference type="SUPFAM" id="SSF81891">
    <property type="entry name" value="Poly A polymerase C-terminal region-like"/>
    <property type="match status" value="1"/>
</dbReference>
<reference evidence="11" key="1">
    <citation type="submission" date="2022-10" db="EMBL/GenBank/DDBJ databases">
        <authorList>
            <person name="Yue Y."/>
        </authorList>
    </citation>
    <scope>NUCLEOTIDE SEQUENCE</scope>
    <source>
        <strain evidence="11">Z654</strain>
    </source>
</reference>
<dbReference type="CDD" id="cd05398">
    <property type="entry name" value="NT_ClassII-CCAase"/>
    <property type="match status" value="1"/>
</dbReference>
<evidence type="ECO:0000256" key="8">
    <source>
        <dbReference type="RuleBase" id="RU003953"/>
    </source>
</evidence>
<dbReference type="Proteomes" id="UP001208041">
    <property type="component" value="Unassembled WGS sequence"/>
</dbReference>
<dbReference type="InterPro" id="IPR043519">
    <property type="entry name" value="NT_sf"/>
</dbReference>
<dbReference type="GO" id="GO:0046872">
    <property type="term" value="F:metal ion binding"/>
    <property type="evidence" value="ECO:0007669"/>
    <property type="project" value="UniProtKB-KW"/>
</dbReference>
<dbReference type="InterPro" id="IPR050264">
    <property type="entry name" value="Bact_CCA-adding_enz_type3_sf"/>
</dbReference>
<keyword evidence="4" id="KW-0548">Nucleotidyltransferase</keyword>
<keyword evidence="2 8" id="KW-0808">Transferase</keyword>
<dbReference type="GO" id="GO:0000049">
    <property type="term" value="F:tRNA binding"/>
    <property type="evidence" value="ECO:0007669"/>
    <property type="project" value="TreeGrafter"/>
</dbReference>
<evidence type="ECO:0000313" key="11">
    <source>
        <dbReference type="EMBL" id="MCV6825585.1"/>
    </source>
</evidence>
<dbReference type="EMBL" id="JAOYFC010000003">
    <property type="protein sequence ID" value="MCV6825585.1"/>
    <property type="molecule type" value="Genomic_DNA"/>
</dbReference>
<evidence type="ECO:0000256" key="4">
    <source>
        <dbReference type="ARBA" id="ARBA00022695"/>
    </source>
</evidence>
<accession>A0AAE3LUS5</accession>
<dbReference type="InterPro" id="IPR032828">
    <property type="entry name" value="PolyA_RNA-bd"/>
</dbReference>
<sequence length="385" mass="42089">MRLEGDWIDAPEVQRCCTAIEDAGFRAFLVGGCVRNAILNAPINDIDIATDATPDQILSLAKRANIRAVATGYDHGTITLVVGGAPVEVTTFRRDVETDGRRAVVAYSKDIHDDARRRDFTMNAIYATRNGEVVDPLNGMPDLLARRVRFIEDPDQRIQEDYLRILRFFRFFAWYGEQSEGLDSEGLAACSANLAGIETLAKERVGAEMLKLLGAPNPSQAIASMEQSGVLAQILIGATGRFLPLLIHNEQSVEVGADPIRRLAILGGEDVKNALRLSNAHSKTYDILRFELEHTTTPIALGYRYGADVGKSVLLLRAALFEAPVCTADIQDVERGAHAEFPVKAADLMPALKGAELGNALKNLEQKWLESGLKLTRDQLLDGHG</sequence>
<dbReference type="AlphaFoldDB" id="A0AAE3LUS5"/>
<keyword evidence="3" id="KW-0819">tRNA processing</keyword>
<evidence type="ECO:0000259" key="10">
    <source>
        <dbReference type="Pfam" id="PF12627"/>
    </source>
</evidence>
<keyword evidence="7" id="KW-0460">Magnesium</keyword>
<dbReference type="Gene3D" id="1.10.3090.10">
    <property type="entry name" value="cca-adding enzyme, domain 2"/>
    <property type="match status" value="1"/>
</dbReference>
<name>A0AAE3LUS5_9RHOB</name>
<feature type="domain" description="tRNA nucleotidyltransferase/poly(A) polymerase RNA and SrmB- binding" evidence="10">
    <location>
        <begin position="185"/>
        <end position="235"/>
    </location>
</feature>
<comment type="cofactor">
    <cofactor evidence="1">
        <name>Mg(2+)</name>
        <dbReference type="ChEBI" id="CHEBI:18420"/>
    </cofactor>
</comment>
<organism evidence="11 12">
    <name type="scientific">Halocynthiibacter halioticoli</name>
    <dbReference type="NCBI Taxonomy" id="2986804"/>
    <lineage>
        <taxon>Bacteria</taxon>
        <taxon>Pseudomonadati</taxon>
        <taxon>Pseudomonadota</taxon>
        <taxon>Alphaproteobacteria</taxon>
        <taxon>Rhodobacterales</taxon>
        <taxon>Paracoccaceae</taxon>
        <taxon>Halocynthiibacter</taxon>
    </lineage>
</organism>
<dbReference type="PANTHER" id="PTHR46173">
    <property type="entry name" value="CCA TRNA NUCLEOTIDYLTRANSFERASE 1, MITOCHONDRIAL"/>
    <property type="match status" value="1"/>
</dbReference>
<dbReference type="GO" id="GO:0008033">
    <property type="term" value="P:tRNA processing"/>
    <property type="evidence" value="ECO:0007669"/>
    <property type="project" value="UniProtKB-KW"/>
</dbReference>
<evidence type="ECO:0000256" key="1">
    <source>
        <dbReference type="ARBA" id="ARBA00001946"/>
    </source>
</evidence>
<evidence type="ECO:0000256" key="3">
    <source>
        <dbReference type="ARBA" id="ARBA00022694"/>
    </source>
</evidence>
<keyword evidence="6" id="KW-0547">Nucleotide-binding</keyword>
<protein>
    <submittedName>
        <fullName evidence="11">CCA tRNA nucleotidyltransferase</fullName>
    </submittedName>
</protein>
<dbReference type="GO" id="GO:0000166">
    <property type="term" value="F:nucleotide binding"/>
    <property type="evidence" value="ECO:0007669"/>
    <property type="project" value="UniProtKB-KW"/>
</dbReference>
<evidence type="ECO:0000256" key="7">
    <source>
        <dbReference type="ARBA" id="ARBA00022842"/>
    </source>
</evidence>
<dbReference type="Pfam" id="PF01743">
    <property type="entry name" value="PolyA_pol"/>
    <property type="match status" value="1"/>
</dbReference>
<dbReference type="Pfam" id="PF12627">
    <property type="entry name" value="PolyA_pol_RNAbd"/>
    <property type="match status" value="1"/>
</dbReference>
<evidence type="ECO:0000256" key="5">
    <source>
        <dbReference type="ARBA" id="ARBA00022723"/>
    </source>
</evidence>
<dbReference type="RefSeq" id="WP_263954512.1">
    <property type="nucleotide sequence ID" value="NZ_JAOYFC010000003.1"/>
</dbReference>
<evidence type="ECO:0000259" key="9">
    <source>
        <dbReference type="Pfam" id="PF01743"/>
    </source>
</evidence>
<dbReference type="GO" id="GO:0016779">
    <property type="term" value="F:nucleotidyltransferase activity"/>
    <property type="evidence" value="ECO:0007669"/>
    <property type="project" value="UniProtKB-KW"/>
</dbReference>
<gene>
    <name evidence="11" type="ORF">OH136_13570</name>
</gene>
<keyword evidence="12" id="KW-1185">Reference proteome</keyword>
<dbReference type="InterPro" id="IPR002646">
    <property type="entry name" value="PolA_pol_head_dom"/>
</dbReference>
<comment type="caution">
    <text evidence="11">The sequence shown here is derived from an EMBL/GenBank/DDBJ whole genome shotgun (WGS) entry which is preliminary data.</text>
</comment>
<proteinExistence type="inferred from homology"/>
<dbReference type="SUPFAM" id="SSF81301">
    <property type="entry name" value="Nucleotidyltransferase"/>
    <property type="match status" value="1"/>
</dbReference>
<evidence type="ECO:0000256" key="2">
    <source>
        <dbReference type="ARBA" id="ARBA00022679"/>
    </source>
</evidence>
<keyword evidence="8" id="KW-0694">RNA-binding</keyword>